<dbReference type="Pfam" id="PF13895">
    <property type="entry name" value="Ig_2"/>
    <property type="match status" value="1"/>
</dbReference>
<dbReference type="EMBL" id="JAODUP010001251">
    <property type="protein sequence ID" value="KAK2140778.1"/>
    <property type="molecule type" value="Genomic_DNA"/>
</dbReference>
<protein>
    <recommendedName>
        <fullName evidence="4">Ig-like domain-containing protein</fullName>
    </recommendedName>
</protein>
<dbReference type="InterPro" id="IPR013783">
    <property type="entry name" value="Ig-like_fold"/>
</dbReference>
<dbReference type="SUPFAM" id="SSF48726">
    <property type="entry name" value="Immunoglobulin"/>
    <property type="match status" value="3"/>
</dbReference>
<dbReference type="Proteomes" id="UP001208570">
    <property type="component" value="Unassembled WGS sequence"/>
</dbReference>
<evidence type="ECO:0000259" key="4">
    <source>
        <dbReference type="PROSITE" id="PS50835"/>
    </source>
</evidence>
<keyword evidence="3" id="KW-0472">Membrane</keyword>
<evidence type="ECO:0000256" key="1">
    <source>
        <dbReference type="ARBA" id="ARBA00022729"/>
    </source>
</evidence>
<proteinExistence type="predicted"/>
<dbReference type="GO" id="GO:1990782">
    <property type="term" value="F:protein tyrosine kinase binding"/>
    <property type="evidence" value="ECO:0007669"/>
    <property type="project" value="TreeGrafter"/>
</dbReference>
<dbReference type="InterPro" id="IPR003599">
    <property type="entry name" value="Ig_sub"/>
</dbReference>
<gene>
    <name evidence="5" type="ORF">LSH36_1251g00003</name>
</gene>
<dbReference type="GO" id="GO:0005886">
    <property type="term" value="C:plasma membrane"/>
    <property type="evidence" value="ECO:0007669"/>
    <property type="project" value="TreeGrafter"/>
</dbReference>
<organism evidence="5 6">
    <name type="scientific">Paralvinella palmiformis</name>
    <dbReference type="NCBI Taxonomy" id="53620"/>
    <lineage>
        <taxon>Eukaryota</taxon>
        <taxon>Metazoa</taxon>
        <taxon>Spiralia</taxon>
        <taxon>Lophotrochozoa</taxon>
        <taxon>Annelida</taxon>
        <taxon>Polychaeta</taxon>
        <taxon>Sedentaria</taxon>
        <taxon>Canalipalpata</taxon>
        <taxon>Terebellida</taxon>
        <taxon>Terebelliformia</taxon>
        <taxon>Alvinellidae</taxon>
        <taxon>Paralvinella</taxon>
    </lineage>
</organism>
<dbReference type="InterPro" id="IPR007110">
    <property type="entry name" value="Ig-like_dom"/>
</dbReference>
<dbReference type="AlphaFoldDB" id="A0AAD9IUF8"/>
<sequence length="640" mass="73263">MFALYDRLAVQEGLSGFFTTPEATMASFRFLPVRPVSSLFKPAITVCQGTINALQNIMIPMNSASPDRNTMFVQMLAHCAQKLALSVDLEWFRLFDGAQLFDSGDIFSHLCSLFRDHSLSFFVTRGHINNVTKVMVYPNAVACYQNDSVTLSWILNQDLDEKEAKYVSIQYMIPSRGKRICSWDPGETRLSSDYKDRVTTNLKTGVKNITLILANIQESDVLYNYMVMIQTTKDLFIREYPKAWLILYDVPDIPIIRSSNNLPDVEENTTLTMTCSTHSTTTFPDNLPSKDKPHIEYTWQRDNNNLTNDDRHSVSGNTVIIDKVEIQDDNITYRCIAQETGSRLRNSKDITLNVVLSARWYKLDPVDRVNEVKIGTTANFKVWIIGRPLPRQDQWHWAFSTSNSSNDTTTNPENVRLLVSDDMAVLSITNVVISNYGYYFIWTNNQYGGWNEGELMFHLKQPVSAGWYKFDPVDRVNEVKIGTTANFKVWIIGRPLPRQDQWHWAFSISNSSNDTTTNPENVRLLVSDDMAVLSITNVTISHYGYYFIWTNNQYGGWNEGELMFHLKQPESEERQPQTAAQMFVPGIIFGVVILCVVIIVVVLFVMKKKNTSEETFKSLDTAPTLITGYHIRWETNEPWG</sequence>
<dbReference type="PANTHER" id="PTHR44427:SF8">
    <property type="entry name" value="CARCINOEMBRYONIC ANTIGEN-RELATED CELL ADHESION MOLECULE 4"/>
    <property type="match status" value="1"/>
</dbReference>
<dbReference type="Gene3D" id="2.60.40.10">
    <property type="entry name" value="Immunoglobulins"/>
    <property type="match status" value="1"/>
</dbReference>
<keyword evidence="6" id="KW-1185">Reference proteome</keyword>
<dbReference type="PROSITE" id="PS50835">
    <property type="entry name" value="IG_LIKE"/>
    <property type="match status" value="1"/>
</dbReference>
<dbReference type="SMART" id="SM00409">
    <property type="entry name" value="IG"/>
    <property type="match status" value="3"/>
</dbReference>
<reference evidence="5" key="1">
    <citation type="journal article" date="2023" name="Mol. Biol. Evol.">
        <title>Third-Generation Sequencing Reveals the Adaptive Role of the Epigenome in Three Deep-Sea Polychaetes.</title>
        <authorList>
            <person name="Perez M."/>
            <person name="Aroh O."/>
            <person name="Sun Y."/>
            <person name="Lan Y."/>
            <person name="Juniper S.K."/>
            <person name="Young C.R."/>
            <person name="Angers B."/>
            <person name="Qian P.Y."/>
        </authorList>
    </citation>
    <scope>NUCLEOTIDE SEQUENCE</scope>
    <source>
        <strain evidence="5">P08H-3</strain>
    </source>
</reference>
<evidence type="ECO:0000313" key="6">
    <source>
        <dbReference type="Proteomes" id="UP001208570"/>
    </source>
</evidence>
<evidence type="ECO:0000313" key="5">
    <source>
        <dbReference type="EMBL" id="KAK2140778.1"/>
    </source>
</evidence>
<feature type="transmembrane region" description="Helical" evidence="3">
    <location>
        <begin position="582"/>
        <end position="606"/>
    </location>
</feature>
<dbReference type="GO" id="GO:0007165">
    <property type="term" value="P:signal transduction"/>
    <property type="evidence" value="ECO:0007669"/>
    <property type="project" value="TreeGrafter"/>
</dbReference>
<dbReference type="GO" id="GO:0002682">
    <property type="term" value="P:regulation of immune system process"/>
    <property type="evidence" value="ECO:0007669"/>
    <property type="project" value="TreeGrafter"/>
</dbReference>
<evidence type="ECO:0000256" key="2">
    <source>
        <dbReference type="ARBA" id="ARBA00023180"/>
    </source>
</evidence>
<keyword evidence="1" id="KW-0732">Signal</keyword>
<keyword evidence="3" id="KW-0812">Transmembrane</keyword>
<dbReference type="GO" id="GO:0009986">
    <property type="term" value="C:cell surface"/>
    <property type="evidence" value="ECO:0007669"/>
    <property type="project" value="TreeGrafter"/>
</dbReference>
<keyword evidence="3" id="KW-1133">Transmembrane helix</keyword>
<feature type="domain" description="Ig-like" evidence="4">
    <location>
        <begin position="251"/>
        <end position="351"/>
    </location>
</feature>
<comment type="caution">
    <text evidence="5">The sequence shown here is derived from an EMBL/GenBank/DDBJ whole genome shotgun (WGS) entry which is preliminary data.</text>
</comment>
<name>A0AAD9IUF8_9ANNE</name>
<dbReference type="InterPro" id="IPR036179">
    <property type="entry name" value="Ig-like_dom_sf"/>
</dbReference>
<evidence type="ECO:0000256" key="3">
    <source>
        <dbReference type="SAM" id="Phobius"/>
    </source>
</evidence>
<dbReference type="PANTHER" id="PTHR44427">
    <property type="entry name" value="CARCINOEMBRYONIC ANTIGEN-RELATED CELL ADHESION MOLECULE 19"/>
    <property type="match status" value="1"/>
</dbReference>
<keyword evidence="2" id="KW-0325">Glycoprotein</keyword>
<dbReference type="InterPro" id="IPR050831">
    <property type="entry name" value="CEA_cell_adhesion"/>
</dbReference>
<accession>A0AAD9IUF8</accession>